<name>A0A9P3LE20_9APHY</name>
<dbReference type="CDD" id="cd09917">
    <property type="entry name" value="F-box_SF"/>
    <property type="match status" value="1"/>
</dbReference>
<organism evidence="2 3">
    <name type="scientific">Phanerochaete sordida</name>
    <dbReference type="NCBI Taxonomy" id="48140"/>
    <lineage>
        <taxon>Eukaryota</taxon>
        <taxon>Fungi</taxon>
        <taxon>Dikarya</taxon>
        <taxon>Basidiomycota</taxon>
        <taxon>Agaricomycotina</taxon>
        <taxon>Agaricomycetes</taxon>
        <taxon>Polyporales</taxon>
        <taxon>Phanerochaetaceae</taxon>
        <taxon>Phanerochaete</taxon>
    </lineage>
</organism>
<gene>
    <name evidence="2" type="ORF">PsYK624_079760</name>
</gene>
<evidence type="ECO:0000313" key="3">
    <source>
        <dbReference type="Proteomes" id="UP000703269"/>
    </source>
</evidence>
<dbReference type="InterPro" id="IPR001810">
    <property type="entry name" value="F-box_dom"/>
</dbReference>
<dbReference type="OrthoDB" id="3543113at2759"/>
<evidence type="ECO:0000259" key="1">
    <source>
        <dbReference type="Pfam" id="PF12937"/>
    </source>
</evidence>
<sequence length="215" mass="24788">MHSVVQIDEIFLNILSWVAPAALLDLGLTCRAFYEPAMDARWVRLDNFVPLLKCLPSNAMADVYDKRTRHKFYITVRRLKPADWIRFEAHARRVKEYTIRASGLGTPLELGLSESITSAIAEHFGDRPVLPHLQTFENHLIGWRDDIRLLLHCPIHTVRLDYRRDPELYGEALTSELELVRRLDTVESLSMGSQLPVARQLSLLATMPNRVYQLE</sequence>
<accession>A0A9P3LE20</accession>
<evidence type="ECO:0000313" key="2">
    <source>
        <dbReference type="EMBL" id="GJE91825.1"/>
    </source>
</evidence>
<reference evidence="2 3" key="1">
    <citation type="submission" date="2021-08" db="EMBL/GenBank/DDBJ databases">
        <title>Draft Genome Sequence of Phanerochaete sordida strain YK-624.</title>
        <authorList>
            <person name="Mori T."/>
            <person name="Dohra H."/>
            <person name="Suzuki T."/>
            <person name="Kawagishi H."/>
            <person name="Hirai H."/>
        </authorList>
    </citation>
    <scope>NUCLEOTIDE SEQUENCE [LARGE SCALE GENOMIC DNA]</scope>
    <source>
        <strain evidence="2 3">YK-624</strain>
    </source>
</reference>
<dbReference type="AlphaFoldDB" id="A0A9P3LE20"/>
<keyword evidence="3" id="KW-1185">Reference proteome</keyword>
<comment type="caution">
    <text evidence="2">The sequence shown here is derived from an EMBL/GenBank/DDBJ whole genome shotgun (WGS) entry which is preliminary data.</text>
</comment>
<dbReference type="Pfam" id="PF12937">
    <property type="entry name" value="F-box-like"/>
    <property type="match status" value="1"/>
</dbReference>
<proteinExistence type="predicted"/>
<dbReference type="Proteomes" id="UP000703269">
    <property type="component" value="Unassembled WGS sequence"/>
</dbReference>
<protein>
    <submittedName>
        <fullName evidence="2">F-box protein</fullName>
    </submittedName>
</protein>
<dbReference type="EMBL" id="BPQB01000023">
    <property type="protein sequence ID" value="GJE91825.1"/>
    <property type="molecule type" value="Genomic_DNA"/>
</dbReference>
<feature type="domain" description="F-box" evidence="1">
    <location>
        <begin position="8"/>
        <end position="45"/>
    </location>
</feature>